<feature type="compositionally biased region" description="Gly residues" evidence="3">
    <location>
        <begin position="485"/>
        <end position="502"/>
    </location>
</feature>
<feature type="region of interest" description="Disordered" evidence="3">
    <location>
        <begin position="419"/>
        <end position="524"/>
    </location>
</feature>
<feature type="chain" id="PRO_5030758680" description="USP domain-containing protein" evidence="4">
    <location>
        <begin position="22"/>
        <end position="932"/>
    </location>
</feature>
<sequence>MTAQRAILATLARLMLRSVRAAFGEEQQKLKREEAERAEQELLESLEAEDSKRDGNETKKKAKKKKRRTGAVDVGDDAGAGADGSALDAPTDGAFDDAAENALEGAICSSSTGGSCSSKLPETARVASVSTRMVLTDDNAPPGAYAGWDDAAAIVAAAQAAAESGRSAASAAGQAQLAPVVASAPAVPAGTASVTSTDGDEEDSAEREAREAAEALAVVEAEEAAEEAARLAELRKEQGSSVDTWEEVSSSRRRRKDRAPEPTGGAPAAEQAILGYAESISADAAARLERRRGRDGETAEAVAYVEADGALDGATATVTDAAAVEDGDRGDFGSKTRKKRSKEVKPRPPGNALDEPLIGAAEKEASLVDGLSGFTPSGGTGGVAAAVLSEGSSAAAPPSAEDILLPSLAMPSVVVDSEGAVGGGRERAGSGDCAKASAPGTEAPVSAPAGSRRNKRSKATEAGSVVGAAVSQTGSGAGVATSGGSASGQNGGCTGSGGGSSAGGARRKGKHAGAPASNSVDDGAAIGAPAAPGLENKTGQHSCFVNVVVQTLWNVSAFRDAFLTGQLHGDASEEDGSIYVAMKEVCSMMDDSANATAIADPHGKPRQATASGLKEALYRLDSNFELGEMHDATEAHEALLEALHRAVAPREAADERAGERVGVSSSAANGGDGGGGESRDGGGGSSHGVDSSGNGVKGNDAGGSSIEGSCGGGLGEEASTHAVVAAAAPGSSASFVKRIFAMRMRMDYAKPADPKEEQSKPLHFDQWTQYVVASELRDAVQKATNGGASPLVRVLRKEAGTEPVTEGGAVVLATRKLNMLEPPLVFTLGLSNDSARASKSQISESLEGIEETLNLKDVYDGVTDDAECRLVALTAFYESHYVCFCFSQAAGAWIHYDDETRREVGATFALVKDKCVAGRLHPQLCFYERHQP</sequence>
<feature type="region of interest" description="Disordered" evidence="3">
    <location>
        <begin position="183"/>
        <end position="214"/>
    </location>
</feature>
<keyword evidence="2" id="KW-0378">Hydrolase</keyword>
<dbReference type="PROSITE" id="PS50235">
    <property type="entry name" value="USP_3"/>
    <property type="match status" value="1"/>
</dbReference>
<feature type="compositionally biased region" description="Basic residues" evidence="3">
    <location>
        <begin position="60"/>
        <end position="69"/>
    </location>
</feature>
<feature type="domain" description="USP" evidence="5">
    <location>
        <begin position="532"/>
        <end position="930"/>
    </location>
</feature>
<dbReference type="GO" id="GO:0004843">
    <property type="term" value="F:cysteine-type deubiquitinase activity"/>
    <property type="evidence" value="ECO:0007669"/>
    <property type="project" value="InterPro"/>
</dbReference>
<evidence type="ECO:0000256" key="3">
    <source>
        <dbReference type="SAM" id="MobiDB-lite"/>
    </source>
</evidence>
<name>A0A7S3AJX4_9EUKA</name>
<dbReference type="EMBL" id="HBHX01011085">
    <property type="protein sequence ID" value="CAE0105499.1"/>
    <property type="molecule type" value="Transcribed_RNA"/>
</dbReference>
<feature type="compositionally biased region" description="Basic and acidic residues" evidence="3">
    <location>
        <begin position="26"/>
        <end position="40"/>
    </location>
</feature>
<gene>
    <name evidence="6" type="ORF">HERI1096_LOCUS6157</name>
</gene>
<feature type="region of interest" description="Disordered" evidence="3">
    <location>
        <begin position="229"/>
        <end position="269"/>
    </location>
</feature>
<reference evidence="6" key="1">
    <citation type="submission" date="2021-01" db="EMBL/GenBank/DDBJ databases">
        <authorList>
            <person name="Corre E."/>
            <person name="Pelletier E."/>
            <person name="Niang G."/>
            <person name="Scheremetjew M."/>
            <person name="Finn R."/>
            <person name="Kale V."/>
            <person name="Holt S."/>
            <person name="Cochrane G."/>
            <person name="Meng A."/>
            <person name="Brown T."/>
            <person name="Cohen L."/>
        </authorList>
    </citation>
    <scope>NUCLEOTIDE SEQUENCE</scope>
    <source>
        <strain evidence="6">CCMP281</strain>
    </source>
</reference>
<evidence type="ECO:0000256" key="2">
    <source>
        <dbReference type="ARBA" id="ARBA00022801"/>
    </source>
</evidence>
<dbReference type="SUPFAM" id="SSF54001">
    <property type="entry name" value="Cysteine proteinases"/>
    <property type="match status" value="1"/>
</dbReference>
<evidence type="ECO:0000313" key="6">
    <source>
        <dbReference type="EMBL" id="CAE0105499.1"/>
    </source>
</evidence>
<dbReference type="InterPro" id="IPR001394">
    <property type="entry name" value="Peptidase_C19_UCH"/>
</dbReference>
<keyword evidence="4" id="KW-0732">Signal</keyword>
<proteinExistence type="predicted"/>
<dbReference type="GO" id="GO:0016579">
    <property type="term" value="P:protein deubiquitination"/>
    <property type="evidence" value="ECO:0007669"/>
    <property type="project" value="InterPro"/>
</dbReference>
<feature type="compositionally biased region" description="Basic and acidic residues" evidence="3">
    <location>
        <begin position="229"/>
        <end position="238"/>
    </location>
</feature>
<dbReference type="InterPro" id="IPR052398">
    <property type="entry name" value="Ubiquitin_hydrolase_53/54"/>
</dbReference>
<feature type="region of interest" description="Disordered" evidence="3">
    <location>
        <begin position="321"/>
        <end position="357"/>
    </location>
</feature>
<accession>A0A7S3AJX4</accession>
<evidence type="ECO:0000256" key="1">
    <source>
        <dbReference type="ARBA" id="ARBA00022786"/>
    </source>
</evidence>
<feature type="region of interest" description="Disordered" evidence="3">
    <location>
        <begin position="650"/>
        <end position="713"/>
    </location>
</feature>
<dbReference type="PANTHER" id="PTHR22975:SF9">
    <property type="entry name" value="ECHINUS SPLICE FORM 3"/>
    <property type="match status" value="1"/>
</dbReference>
<feature type="compositionally biased region" description="Low complexity" evidence="3">
    <location>
        <begin position="471"/>
        <end position="484"/>
    </location>
</feature>
<dbReference type="InterPro" id="IPR038765">
    <property type="entry name" value="Papain-like_cys_pep_sf"/>
</dbReference>
<dbReference type="InterPro" id="IPR028889">
    <property type="entry name" value="USP"/>
</dbReference>
<feature type="region of interest" description="Disordered" evidence="3">
    <location>
        <begin position="26"/>
        <end position="92"/>
    </location>
</feature>
<protein>
    <recommendedName>
        <fullName evidence="5">USP domain-containing protein</fullName>
    </recommendedName>
</protein>
<dbReference type="Gene3D" id="3.90.70.10">
    <property type="entry name" value="Cysteine proteinases"/>
    <property type="match status" value="1"/>
</dbReference>
<feature type="compositionally biased region" description="Basic and acidic residues" evidence="3">
    <location>
        <begin position="49"/>
        <end position="59"/>
    </location>
</feature>
<feature type="compositionally biased region" description="Low complexity" evidence="3">
    <location>
        <begin position="71"/>
        <end position="89"/>
    </location>
</feature>
<dbReference type="PANTHER" id="PTHR22975">
    <property type="entry name" value="UBIQUITIN SPECIFIC PROTEINASE"/>
    <property type="match status" value="1"/>
</dbReference>
<feature type="compositionally biased region" description="Low complexity" evidence="3">
    <location>
        <begin position="660"/>
        <end position="669"/>
    </location>
</feature>
<evidence type="ECO:0000256" key="4">
    <source>
        <dbReference type="SAM" id="SignalP"/>
    </source>
</evidence>
<feature type="signal peptide" evidence="4">
    <location>
        <begin position="1"/>
        <end position="21"/>
    </location>
</feature>
<dbReference type="Pfam" id="PF00443">
    <property type="entry name" value="UCH"/>
    <property type="match status" value="1"/>
</dbReference>
<dbReference type="AlphaFoldDB" id="A0A7S3AJX4"/>
<feature type="compositionally biased region" description="Gly residues" evidence="3">
    <location>
        <begin position="670"/>
        <end position="686"/>
    </location>
</feature>
<feature type="compositionally biased region" description="Low complexity" evidence="3">
    <location>
        <begin position="183"/>
        <end position="195"/>
    </location>
</feature>
<keyword evidence="1" id="KW-0833">Ubl conjugation pathway</keyword>
<organism evidence="6">
    <name type="scientific">Haptolina ericina</name>
    <dbReference type="NCBI Taxonomy" id="156174"/>
    <lineage>
        <taxon>Eukaryota</taxon>
        <taxon>Haptista</taxon>
        <taxon>Haptophyta</taxon>
        <taxon>Prymnesiophyceae</taxon>
        <taxon>Prymnesiales</taxon>
        <taxon>Prymnesiaceae</taxon>
        <taxon>Haptolina</taxon>
    </lineage>
</organism>
<evidence type="ECO:0000259" key="5">
    <source>
        <dbReference type="PROSITE" id="PS50235"/>
    </source>
</evidence>